<proteinExistence type="predicted"/>
<evidence type="ECO:0000259" key="2">
    <source>
        <dbReference type="PROSITE" id="PS50887"/>
    </source>
</evidence>
<evidence type="ECO:0000313" key="4">
    <source>
        <dbReference type="Proteomes" id="UP000494216"/>
    </source>
</evidence>
<dbReference type="Pfam" id="PF14827">
    <property type="entry name" value="dCache_3"/>
    <property type="match status" value="1"/>
</dbReference>
<feature type="transmembrane region" description="Helical" evidence="1">
    <location>
        <begin position="294"/>
        <end position="315"/>
    </location>
</feature>
<dbReference type="AlphaFoldDB" id="A0A8S0X384"/>
<dbReference type="SUPFAM" id="SSF55073">
    <property type="entry name" value="Nucleotide cyclase"/>
    <property type="match status" value="1"/>
</dbReference>
<dbReference type="InterPro" id="IPR035965">
    <property type="entry name" value="PAS-like_dom_sf"/>
</dbReference>
<dbReference type="InterPro" id="IPR052155">
    <property type="entry name" value="Biofilm_reg_signaling"/>
</dbReference>
<dbReference type="EMBL" id="CADCXN010000103">
    <property type="protein sequence ID" value="CAA9892524.1"/>
    <property type="molecule type" value="Genomic_DNA"/>
</dbReference>
<dbReference type="CDD" id="cd01949">
    <property type="entry name" value="GGDEF"/>
    <property type="match status" value="1"/>
</dbReference>
<evidence type="ECO:0000313" key="3">
    <source>
        <dbReference type="EMBL" id="CAA9892524.1"/>
    </source>
</evidence>
<dbReference type="EC" id="3.1.4.52" evidence="3"/>
<keyword evidence="3" id="KW-0378">Hydrolase</keyword>
<dbReference type="Pfam" id="PF00990">
    <property type="entry name" value="GGDEF"/>
    <property type="match status" value="1"/>
</dbReference>
<gene>
    <name evidence="3" type="ORF">METHB2_700019</name>
</gene>
<dbReference type="InterPro" id="IPR029787">
    <property type="entry name" value="Nucleotide_cyclase"/>
</dbReference>
<dbReference type="PANTHER" id="PTHR44757">
    <property type="entry name" value="DIGUANYLATE CYCLASE DGCP"/>
    <property type="match status" value="1"/>
</dbReference>
<comment type="caution">
    <text evidence="3">The sequence shown here is derived from an EMBL/GenBank/DDBJ whole genome shotgun (WGS) entry which is preliminary data.</text>
</comment>
<dbReference type="InterPro" id="IPR043128">
    <property type="entry name" value="Rev_trsase/Diguanyl_cyclase"/>
</dbReference>
<name>A0A8S0X384_9GAMM</name>
<evidence type="ECO:0000256" key="1">
    <source>
        <dbReference type="SAM" id="Phobius"/>
    </source>
</evidence>
<dbReference type="Proteomes" id="UP000494216">
    <property type="component" value="Unassembled WGS sequence"/>
</dbReference>
<protein>
    <submittedName>
        <fullName evidence="3">Cyclic di-GMP phosphodiesterase Gmr</fullName>
        <ecNumber evidence="3">3.1.4.52</ecNumber>
    </submittedName>
</protein>
<dbReference type="InterPro" id="IPR000160">
    <property type="entry name" value="GGDEF_dom"/>
</dbReference>
<keyword evidence="1" id="KW-1133">Transmembrane helix</keyword>
<dbReference type="GO" id="GO:0071111">
    <property type="term" value="F:cyclic-guanylate-specific phosphodiesterase activity"/>
    <property type="evidence" value="ECO:0007669"/>
    <property type="project" value="UniProtKB-EC"/>
</dbReference>
<keyword evidence="1" id="KW-0812">Transmembrane</keyword>
<keyword evidence="4" id="KW-1185">Reference proteome</keyword>
<dbReference type="PANTHER" id="PTHR44757:SF2">
    <property type="entry name" value="BIOFILM ARCHITECTURE MAINTENANCE PROTEIN MBAA"/>
    <property type="match status" value="1"/>
</dbReference>
<sequence>MGNSRFFFSMRWKLAILFGGVFLALHSVFSYVSYLNAIDEFAIARKNIKNSHINIAKTLTEDSFLVLEQFAELLAMVREFSSYEKNPQHHIPALDENWSQWQLSWGMENVTFFNHEAVPLKSWGSQLLTSAAKVKQVVQNETPEHQIFCSDNCYQQTIIPVNGKSKITGAFSIIRSFADVIIKYKRATSSDIGVLVANTAADSARGAMWKHHWSYKLWGMTLPEKNVPVFEYISRNYTLAELWAHSKTIEMAGSVFEVRVFPVQQYTGFSPPFFLMVDDITSDVENLDKNLKHVWLYGVVSLSGSLLLLLLVLHLSLRRVTMLSQALPLLSQNQYDRFRKELTSQKNFTMGYDELDRLTHTALNLTDQLEQLEHQVRNHTFMLMEKSQDLASERDFIRQLVEVAPIIIITQKLNGIILTINQAGVDTFEADSCSIVGKVFDVFLPDSDREHLKKLNQLRDGKSTEQFQINGTLITESGKQRDTSWLHSLLKSNSHSEETVILTLGMDMSMSKIAEEKIFRMSAYDYLTGLGNRRKFHEEFTLQLALAKRHGYQVALFYLGLDRSRFINYESDYEAGDNLQVQVADVLKETIRSTDLLYRVGKDEFTLVIPHAEEPGVNSMAEKIKDMLTVRNFSFAGKACQISTRIGIAIFPGHGLTIDELMANADMTMHQAME</sequence>
<feature type="domain" description="GGDEF" evidence="2">
    <location>
        <begin position="552"/>
        <end position="674"/>
    </location>
</feature>
<dbReference type="SUPFAM" id="SSF55785">
    <property type="entry name" value="PYP-like sensor domain (PAS domain)"/>
    <property type="match status" value="1"/>
</dbReference>
<dbReference type="InterPro" id="IPR029150">
    <property type="entry name" value="dCache_3"/>
</dbReference>
<dbReference type="NCBIfam" id="TIGR00254">
    <property type="entry name" value="GGDEF"/>
    <property type="match status" value="1"/>
</dbReference>
<accession>A0A8S0X384</accession>
<dbReference type="SMART" id="SM00267">
    <property type="entry name" value="GGDEF"/>
    <property type="match status" value="1"/>
</dbReference>
<reference evidence="3 4" key="1">
    <citation type="submission" date="2020-02" db="EMBL/GenBank/DDBJ databases">
        <authorList>
            <person name="Hogendoorn C."/>
        </authorList>
    </citation>
    <scope>NUCLEOTIDE SEQUENCE [LARGE SCALE GENOMIC DNA]</scope>
    <source>
        <strain evidence="3">METHB21</strain>
    </source>
</reference>
<dbReference type="Gene3D" id="3.30.70.270">
    <property type="match status" value="1"/>
</dbReference>
<dbReference type="Gene3D" id="3.30.450.20">
    <property type="entry name" value="PAS domain"/>
    <property type="match status" value="1"/>
</dbReference>
<organism evidence="3 4">
    <name type="scientific">Candidatus Methylobacter favarea</name>
    <dbReference type="NCBI Taxonomy" id="2707345"/>
    <lineage>
        <taxon>Bacteria</taxon>
        <taxon>Pseudomonadati</taxon>
        <taxon>Pseudomonadota</taxon>
        <taxon>Gammaproteobacteria</taxon>
        <taxon>Methylococcales</taxon>
        <taxon>Methylococcaceae</taxon>
        <taxon>Methylobacter</taxon>
    </lineage>
</organism>
<dbReference type="PROSITE" id="PS50887">
    <property type="entry name" value="GGDEF"/>
    <property type="match status" value="1"/>
</dbReference>
<keyword evidence="1" id="KW-0472">Membrane</keyword>